<gene>
    <name evidence="2" type="ORF">XENOCAPTIV_020996</name>
</gene>
<feature type="compositionally biased region" description="Polar residues" evidence="1">
    <location>
        <begin position="97"/>
        <end position="109"/>
    </location>
</feature>
<name>A0ABV0RB58_9TELE</name>
<protein>
    <submittedName>
        <fullName evidence="2">Uncharacterized protein</fullName>
    </submittedName>
</protein>
<reference evidence="2 3" key="1">
    <citation type="submission" date="2021-06" db="EMBL/GenBank/DDBJ databases">
        <authorList>
            <person name="Palmer J.M."/>
        </authorList>
    </citation>
    <scope>NUCLEOTIDE SEQUENCE [LARGE SCALE GENOMIC DNA]</scope>
    <source>
        <strain evidence="2 3">XC_2019</strain>
        <tissue evidence="2">Muscle</tissue>
    </source>
</reference>
<feature type="region of interest" description="Disordered" evidence="1">
    <location>
        <begin position="64"/>
        <end position="109"/>
    </location>
</feature>
<evidence type="ECO:0000313" key="3">
    <source>
        <dbReference type="Proteomes" id="UP001434883"/>
    </source>
</evidence>
<keyword evidence="3" id="KW-1185">Reference proteome</keyword>
<proteinExistence type="predicted"/>
<accession>A0ABV0RB58</accession>
<comment type="caution">
    <text evidence="2">The sequence shown here is derived from an EMBL/GenBank/DDBJ whole genome shotgun (WGS) entry which is preliminary data.</text>
</comment>
<feature type="compositionally biased region" description="Basic residues" evidence="1">
    <location>
        <begin position="76"/>
        <end position="92"/>
    </location>
</feature>
<sequence>MARIKLITDWQTWSGNMNMNGLNREAIKQFNQRKFLMNINQNPLWTEYKNNKKGHLRKELKHHLQNNEQKQDPNHKLKNIIRNREKKPKTKTRTPSNHDSLSNLGTHTL</sequence>
<dbReference type="EMBL" id="JAHRIN010038172">
    <property type="protein sequence ID" value="MEQ2204921.1"/>
    <property type="molecule type" value="Genomic_DNA"/>
</dbReference>
<evidence type="ECO:0000313" key="2">
    <source>
        <dbReference type="EMBL" id="MEQ2204921.1"/>
    </source>
</evidence>
<organism evidence="2 3">
    <name type="scientific">Xenoophorus captivus</name>
    <dbReference type="NCBI Taxonomy" id="1517983"/>
    <lineage>
        <taxon>Eukaryota</taxon>
        <taxon>Metazoa</taxon>
        <taxon>Chordata</taxon>
        <taxon>Craniata</taxon>
        <taxon>Vertebrata</taxon>
        <taxon>Euteleostomi</taxon>
        <taxon>Actinopterygii</taxon>
        <taxon>Neopterygii</taxon>
        <taxon>Teleostei</taxon>
        <taxon>Neoteleostei</taxon>
        <taxon>Acanthomorphata</taxon>
        <taxon>Ovalentaria</taxon>
        <taxon>Atherinomorphae</taxon>
        <taxon>Cyprinodontiformes</taxon>
        <taxon>Goodeidae</taxon>
        <taxon>Xenoophorus</taxon>
    </lineage>
</organism>
<dbReference type="Proteomes" id="UP001434883">
    <property type="component" value="Unassembled WGS sequence"/>
</dbReference>
<evidence type="ECO:0000256" key="1">
    <source>
        <dbReference type="SAM" id="MobiDB-lite"/>
    </source>
</evidence>